<sequence>MYNLVHVILRTFFSLVFRWKVIGAENIPAGGVIIAANHISLWDPPVLGTAIPRKIHFMAKEELFSNPIFSWLITKLGAFPVKRGAADRKAIRTSLTLLENGSVLGIFPEGTRSKSGKLGAPEPGFALLAIKSGVPVVPAALIGTDKVFRDGHWLPEFKVVFGKPIIISRDNNTQDTMEVMSMRIMTEIGLLLEAANSSSGKQV</sequence>
<dbReference type="NCBIfam" id="TIGR00530">
    <property type="entry name" value="AGP_acyltrn"/>
    <property type="match status" value="1"/>
</dbReference>
<accession>A0A212LS58</accession>
<evidence type="ECO:0000313" key="6">
    <source>
        <dbReference type="EMBL" id="SCM80321.1"/>
    </source>
</evidence>
<dbReference type="GO" id="GO:0003841">
    <property type="term" value="F:1-acylglycerol-3-phosphate O-acyltransferase activity"/>
    <property type="evidence" value="ECO:0007669"/>
    <property type="project" value="UniProtKB-UniRule"/>
</dbReference>
<gene>
    <name evidence="6" type="ORF">KL86SPO_30499</name>
</gene>
<keyword evidence="3 4" id="KW-0012">Acyltransferase</keyword>
<dbReference type="SMART" id="SM00563">
    <property type="entry name" value="PlsC"/>
    <property type="match status" value="1"/>
</dbReference>
<keyword evidence="4" id="KW-0444">Lipid biosynthesis</keyword>
<comment type="catalytic activity">
    <reaction evidence="4">
        <text>a 1-acyl-sn-glycero-3-phosphate + an acyl-CoA = a 1,2-diacyl-sn-glycero-3-phosphate + CoA</text>
        <dbReference type="Rhea" id="RHEA:19709"/>
        <dbReference type="ChEBI" id="CHEBI:57287"/>
        <dbReference type="ChEBI" id="CHEBI:57970"/>
        <dbReference type="ChEBI" id="CHEBI:58342"/>
        <dbReference type="ChEBI" id="CHEBI:58608"/>
        <dbReference type="EC" id="2.3.1.51"/>
    </reaction>
</comment>
<name>A0A212LS58_9FIRM</name>
<organism evidence="6">
    <name type="scientific">uncultured Sporomusa sp</name>
    <dbReference type="NCBI Taxonomy" id="307249"/>
    <lineage>
        <taxon>Bacteria</taxon>
        <taxon>Bacillati</taxon>
        <taxon>Bacillota</taxon>
        <taxon>Negativicutes</taxon>
        <taxon>Selenomonadales</taxon>
        <taxon>Sporomusaceae</taxon>
        <taxon>Sporomusa</taxon>
        <taxon>environmental samples</taxon>
    </lineage>
</organism>
<dbReference type="EC" id="2.3.1.51" evidence="4"/>
<reference evidence="6" key="1">
    <citation type="submission" date="2016-08" db="EMBL/GenBank/DDBJ databases">
        <authorList>
            <person name="Seilhamer J.J."/>
        </authorList>
    </citation>
    <scope>NUCLEOTIDE SEQUENCE</scope>
    <source>
        <strain evidence="6">86</strain>
    </source>
</reference>
<dbReference type="RefSeq" id="WP_288183787.1">
    <property type="nucleotide sequence ID" value="NZ_LT608335.1"/>
</dbReference>
<dbReference type="PANTHER" id="PTHR10434:SF11">
    <property type="entry name" value="1-ACYL-SN-GLYCEROL-3-PHOSPHATE ACYLTRANSFERASE"/>
    <property type="match status" value="1"/>
</dbReference>
<dbReference type="PANTHER" id="PTHR10434">
    <property type="entry name" value="1-ACYL-SN-GLYCEROL-3-PHOSPHATE ACYLTRANSFERASE"/>
    <property type="match status" value="1"/>
</dbReference>
<dbReference type="GO" id="GO:0006654">
    <property type="term" value="P:phosphatidic acid biosynthetic process"/>
    <property type="evidence" value="ECO:0007669"/>
    <property type="project" value="TreeGrafter"/>
</dbReference>
<dbReference type="CDD" id="cd07989">
    <property type="entry name" value="LPLAT_AGPAT-like"/>
    <property type="match status" value="1"/>
</dbReference>
<evidence type="ECO:0000256" key="2">
    <source>
        <dbReference type="ARBA" id="ARBA00022679"/>
    </source>
</evidence>
<dbReference type="EMBL" id="FMJE01000003">
    <property type="protein sequence ID" value="SCM80321.1"/>
    <property type="molecule type" value="Genomic_DNA"/>
</dbReference>
<keyword evidence="4" id="KW-0594">Phospholipid biosynthesis</keyword>
<dbReference type="SUPFAM" id="SSF69593">
    <property type="entry name" value="Glycerol-3-phosphate (1)-acyltransferase"/>
    <property type="match status" value="1"/>
</dbReference>
<dbReference type="GO" id="GO:0016020">
    <property type="term" value="C:membrane"/>
    <property type="evidence" value="ECO:0007669"/>
    <property type="project" value="InterPro"/>
</dbReference>
<dbReference type="InterPro" id="IPR004552">
    <property type="entry name" value="AGP_acyltrans"/>
</dbReference>
<comment type="similarity">
    <text evidence="1 4">Belongs to the 1-acyl-sn-glycerol-3-phosphate acyltransferase family.</text>
</comment>
<keyword evidence="4" id="KW-0443">Lipid metabolism</keyword>
<evidence type="ECO:0000256" key="4">
    <source>
        <dbReference type="RuleBase" id="RU361267"/>
    </source>
</evidence>
<evidence type="ECO:0000256" key="3">
    <source>
        <dbReference type="ARBA" id="ARBA00023315"/>
    </source>
</evidence>
<comment type="domain">
    <text evidence="4">The HXXXXD motif is essential for acyltransferase activity and may constitute the binding site for the phosphate moiety of the glycerol-3-phosphate.</text>
</comment>
<proteinExistence type="inferred from homology"/>
<dbReference type="AlphaFoldDB" id="A0A212LS58"/>
<keyword evidence="4" id="KW-1208">Phospholipid metabolism</keyword>
<protein>
    <recommendedName>
        <fullName evidence="4">1-acyl-sn-glycerol-3-phosphate acyltransferase</fullName>
        <ecNumber evidence="4">2.3.1.51</ecNumber>
    </recommendedName>
</protein>
<keyword evidence="2 4" id="KW-0808">Transferase</keyword>
<evidence type="ECO:0000256" key="1">
    <source>
        <dbReference type="ARBA" id="ARBA00008655"/>
    </source>
</evidence>
<dbReference type="Pfam" id="PF01553">
    <property type="entry name" value="Acyltransferase"/>
    <property type="match status" value="1"/>
</dbReference>
<dbReference type="InterPro" id="IPR002123">
    <property type="entry name" value="Plipid/glycerol_acylTrfase"/>
</dbReference>
<evidence type="ECO:0000259" key="5">
    <source>
        <dbReference type="SMART" id="SM00563"/>
    </source>
</evidence>
<feature type="domain" description="Phospholipid/glycerol acyltransferase" evidence="5">
    <location>
        <begin position="32"/>
        <end position="144"/>
    </location>
</feature>